<evidence type="ECO:0000256" key="1">
    <source>
        <dbReference type="SAM" id="SignalP"/>
    </source>
</evidence>
<dbReference type="EMBL" id="JAELUQ010000005">
    <property type="protein sequence ID" value="KAG7414781.1"/>
    <property type="molecule type" value="Genomic_DNA"/>
</dbReference>
<keyword evidence="1" id="KW-0732">Signal</keyword>
<gene>
    <name evidence="2" type="ORF">Forpe1208_v007962</name>
</gene>
<feature type="chain" id="PRO_5035253907" evidence="1">
    <location>
        <begin position="25"/>
        <end position="92"/>
    </location>
</feature>
<dbReference type="AlphaFoldDB" id="A0A8J5NW80"/>
<dbReference type="Proteomes" id="UP000694050">
    <property type="component" value="Unassembled WGS sequence"/>
</dbReference>
<evidence type="ECO:0000313" key="2">
    <source>
        <dbReference type="EMBL" id="KAG7414781.1"/>
    </source>
</evidence>
<organism evidence="2 3">
    <name type="scientific">Fusarium oxysporum f. sp. rapae</name>
    <dbReference type="NCBI Taxonomy" id="485398"/>
    <lineage>
        <taxon>Eukaryota</taxon>
        <taxon>Fungi</taxon>
        <taxon>Dikarya</taxon>
        <taxon>Ascomycota</taxon>
        <taxon>Pezizomycotina</taxon>
        <taxon>Sordariomycetes</taxon>
        <taxon>Hypocreomycetidae</taxon>
        <taxon>Hypocreales</taxon>
        <taxon>Nectriaceae</taxon>
        <taxon>Fusarium</taxon>
        <taxon>Fusarium oxysporum species complex</taxon>
    </lineage>
</organism>
<protein>
    <submittedName>
        <fullName evidence="2">Uncharacterized protein</fullName>
    </submittedName>
</protein>
<feature type="signal peptide" evidence="1">
    <location>
        <begin position="1"/>
        <end position="24"/>
    </location>
</feature>
<evidence type="ECO:0000313" key="3">
    <source>
        <dbReference type="Proteomes" id="UP000694050"/>
    </source>
</evidence>
<proteinExistence type="predicted"/>
<sequence>MKASAAYLLTALLSAAQLSTNVTGYAPAEFATLARDAGATISTYHPPFKKCVVGREGGTEKPNTDTYYMVKVEEEVRIPSRETRTKKKIRLL</sequence>
<name>A0A8J5NW80_FUSOX</name>
<accession>A0A8J5NW80</accession>
<comment type="caution">
    <text evidence="2">The sequence shown here is derived from an EMBL/GenBank/DDBJ whole genome shotgun (WGS) entry which is preliminary data.</text>
</comment>
<reference evidence="2" key="1">
    <citation type="submission" date="2021-04" db="EMBL/GenBank/DDBJ databases">
        <title>First draft genome resource for Brassicaceae pathogens Fusarium oxysporum f. sp. raphani and Fusarium oxysporum f. sp. rapae.</title>
        <authorList>
            <person name="Asai S."/>
        </authorList>
    </citation>
    <scope>NUCLEOTIDE SEQUENCE</scope>
    <source>
        <strain evidence="2">Tf1208</strain>
    </source>
</reference>